<proteinExistence type="predicted"/>
<feature type="transmembrane region" description="Helical" evidence="7">
    <location>
        <begin position="20"/>
        <end position="39"/>
    </location>
</feature>
<evidence type="ECO:0000256" key="5">
    <source>
        <dbReference type="ARBA" id="ARBA00022989"/>
    </source>
</evidence>
<dbReference type="GO" id="GO:0004252">
    <property type="term" value="F:serine-type endopeptidase activity"/>
    <property type="evidence" value="ECO:0007669"/>
    <property type="project" value="InterPro"/>
</dbReference>
<evidence type="ECO:0000256" key="7">
    <source>
        <dbReference type="SAM" id="Phobius"/>
    </source>
</evidence>
<gene>
    <name evidence="9" type="ORF">A6302_02881</name>
</gene>
<dbReference type="GO" id="GO:0016020">
    <property type="term" value="C:membrane"/>
    <property type="evidence" value="ECO:0007669"/>
    <property type="project" value="UniProtKB-SubCell"/>
</dbReference>
<feature type="transmembrane region" description="Helical" evidence="7">
    <location>
        <begin position="114"/>
        <end position="131"/>
    </location>
</feature>
<keyword evidence="4 7" id="KW-0812">Transmembrane</keyword>
<evidence type="ECO:0000256" key="2">
    <source>
        <dbReference type="ARBA" id="ARBA00022475"/>
    </source>
</evidence>
<evidence type="ECO:0000256" key="3">
    <source>
        <dbReference type="ARBA" id="ARBA00022519"/>
    </source>
</evidence>
<dbReference type="Pfam" id="PF01694">
    <property type="entry name" value="Rhomboid"/>
    <property type="match status" value="1"/>
</dbReference>
<dbReference type="RefSeq" id="WP_069307364.1">
    <property type="nucleotide sequence ID" value="NZ_MCRJ01000073.1"/>
</dbReference>
<dbReference type="PANTHER" id="PTHR43066:SF26">
    <property type="entry name" value="RHOMBOID PROTEASE GLPG"/>
    <property type="match status" value="1"/>
</dbReference>
<keyword evidence="9" id="KW-0645">Protease</keyword>
<evidence type="ECO:0000256" key="6">
    <source>
        <dbReference type="ARBA" id="ARBA00023136"/>
    </source>
</evidence>
<organism evidence="9 10">
    <name type="scientific">Methylobrevis pamukkalensis</name>
    <dbReference type="NCBI Taxonomy" id="1439726"/>
    <lineage>
        <taxon>Bacteria</taxon>
        <taxon>Pseudomonadati</taxon>
        <taxon>Pseudomonadota</taxon>
        <taxon>Alphaproteobacteria</taxon>
        <taxon>Hyphomicrobiales</taxon>
        <taxon>Pleomorphomonadaceae</taxon>
        <taxon>Methylobrevis</taxon>
    </lineage>
</organism>
<dbReference type="EMBL" id="MCRJ01000073">
    <property type="protein sequence ID" value="ODN69798.1"/>
    <property type="molecule type" value="Genomic_DNA"/>
</dbReference>
<name>A0A1E3H0C7_9HYPH</name>
<feature type="transmembrane region" description="Helical" evidence="7">
    <location>
        <begin position="192"/>
        <end position="214"/>
    </location>
</feature>
<feature type="transmembrane region" description="Helical" evidence="7">
    <location>
        <begin position="88"/>
        <end position="107"/>
    </location>
</feature>
<dbReference type="AlphaFoldDB" id="A0A1E3H0C7"/>
<feature type="transmembrane region" description="Helical" evidence="7">
    <location>
        <begin position="137"/>
        <end position="159"/>
    </location>
</feature>
<keyword evidence="6 7" id="KW-0472">Membrane</keyword>
<dbReference type="Proteomes" id="UP000094622">
    <property type="component" value="Unassembled WGS sequence"/>
</dbReference>
<keyword evidence="9" id="KW-0378">Hydrolase</keyword>
<dbReference type="GO" id="GO:0006508">
    <property type="term" value="P:proteolysis"/>
    <property type="evidence" value="ECO:0007669"/>
    <property type="project" value="UniProtKB-KW"/>
</dbReference>
<comment type="subcellular location">
    <subcellularLocation>
        <location evidence="1">Membrane</location>
        <topology evidence="1">Multi-pass membrane protein</topology>
    </subcellularLocation>
</comment>
<dbReference type="PATRIC" id="fig|1439726.3.peg.3036"/>
<reference evidence="9 10" key="1">
    <citation type="submission" date="2016-07" db="EMBL/GenBank/DDBJ databases">
        <title>Draft Genome Sequence of Methylobrevis pamukkalensis PK2.</title>
        <authorList>
            <person name="Vasilenko O.V."/>
            <person name="Doronina N.V."/>
            <person name="Shmareva M.N."/>
            <person name="Tarlachkov S.V."/>
            <person name="Mustakhimov I."/>
            <person name="Trotsenko Y.A."/>
        </authorList>
    </citation>
    <scope>NUCLEOTIDE SEQUENCE [LARGE SCALE GENOMIC DNA]</scope>
    <source>
        <strain evidence="9 10">PK2</strain>
    </source>
</reference>
<evidence type="ECO:0000313" key="10">
    <source>
        <dbReference type="Proteomes" id="UP000094622"/>
    </source>
</evidence>
<comment type="caution">
    <text evidence="9">The sequence shown here is derived from an EMBL/GenBank/DDBJ whole genome shotgun (WGS) entry which is preliminary data.</text>
</comment>
<evidence type="ECO:0000313" key="9">
    <source>
        <dbReference type="EMBL" id="ODN69798.1"/>
    </source>
</evidence>
<dbReference type="Gene3D" id="1.20.1540.10">
    <property type="entry name" value="Rhomboid-like"/>
    <property type="match status" value="1"/>
</dbReference>
<accession>A0A1E3H0C7</accession>
<keyword evidence="3" id="KW-0997">Cell inner membrane</keyword>
<evidence type="ECO:0000256" key="1">
    <source>
        <dbReference type="ARBA" id="ARBA00004141"/>
    </source>
</evidence>
<feature type="transmembrane region" description="Helical" evidence="7">
    <location>
        <begin position="220"/>
        <end position="240"/>
    </location>
</feature>
<dbReference type="SUPFAM" id="SSF144091">
    <property type="entry name" value="Rhomboid-like"/>
    <property type="match status" value="1"/>
</dbReference>
<dbReference type="InterPro" id="IPR022764">
    <property type="entry name" value="Peptidase_S54_rhomboid_dom"/>
</dbReference>
<feature type="domain" description="Peptidase S54 rhomboid" evidence="8">
    <location>
        <begin position="74"/>
        <end position="236"/>
    </location>
</feature>
<keyword evidence="10" id="KW-1185">Reference proteome</keyword>
<keyword evidence="2" id="KW-1003">Cell membrane</keyword>
<evidence type="ECO:0000256" key="4">
    <source>
        <dbReference type="ARBA" id="ARBA00022692"/>
    </source>
</evidence>
<sequence length="250" mass="26511">MTDDLETTARREKAFNVPTVVLGLIAVLGAIHAFRVLLLNPAEDTDILLLFSFIPARFDALSAGVDVPGGSAAAVWTFLTYAFLHADILHLFVNCAWMLAFGSAVAWRFGAARFLLFSAVAAIAGALAHLVGHAGEMLPVIGASAAVSAHMAAACRFAIGKGRRPLLGARGGAEIWQRPALRLSQMMADRQIVLFVGIWFAFNLVIGVGSLVLPGQSGTIIAWEAHVGGFLVGLLAFPLFDPALRRLPRG</sequence>
<dbReference type="PANTHER" id="PTHR43066">
    <property type="entry name" value="RHOMBOID-RELATED PROTEIN"/>
    <property type="match status" value="1"/>
</dbReference>
<dbReference type="OrthoDB" id="9797190at2"/>
<dbReference type="InterPro" id="IPR035952">
    <property type="entry name" value="Rhomboid-like_sf"/>
</dbReference>
<protein>
    <submittedName>
        <fullName evidence="9">Intramembrane serine protease GlpG</fullName>
    </submittedName>
</protein>
<evidence type="ECO:0000259" key="8">
    <source>
        <dbReference type="Pfam" id="PF01694"/>
    </source>
</evidence>
<keyword evidence="5 7" id="KW-1133">Transmembrane helix</keyword>